<gene>
    <name evidence="5" type="ORF">FD47_GL002104</name>
</gene>
<dbReference type="Proteomes" id="UP000051010">
    <property type="component" value="Unassembled WGS sequence"/>
</dbReference>
<feature type="compositionally biased region" description="Low complexity" evidence="2">
    <location>
        <begin position="344"/>
        <end position="362"/>
    </location>
</feature>
<keyword evidence="3" id="KW-1133">Transmembrane helix</keyword>
<comment type="similarity">
    <text evidence="1">Belongs to the LytR/CpsA/Psr (LCP) family.</text>
</comment>
<evidence type="ECO:0000259" key="4">
    <source>
        <dbReference type="Pfam" id="PF03816"/>
    </source>
</evidence>
<feature type="transmembrane region" description="Helical" evidence="3">
    <location>
        <begin position="33"/>
        <end position="57"/>
    </location>
</feature>
<dbReference type="EMBL" id="AZFZ01000005">
    <property type="protein sequence ID" value="KRM45210.1"/>
    <property type="molecule type" value="Genomic_DNA"/>
</dbReference>
<sequence length="373" mass="40961">MPSDKKRDFEPVYSRRADKKPHYKKKNNRKRRIIGWSIFIVLLLAVGSGLVWGYGAYKSAKKTFTQTYDSTNVQKERNVSSVIKQGKPLSILLLGTDTGALGRHDTGRTDTMIVATVNAKQKTVHLTSIARDTKVVVPGDTQPYEKINAAYTIGGAGTAVKTVQNLLDIPIDFYAIINMGGLEKMVNGVGGVDVTPPLTFKYGHANVVKGQKIHLNGAEALDYARMRDDDPRGDYGRQARQRQIIKHLVMKGLNITSLPRYKSILSSLTGNLKTDMTFDDMIAIRAKYGDATHHIKSQTLQGENAMIDGLSYQVVPDNELLRVSNDIRKTLGLSGSTKLKTAQSSTDSTTGYTGNTGYSDSTNNGTQSTYNGY</sequence>
<feature type="region of interest" description="Disordered" evidence="2">
    <location>
        <begin position="1"/>
        <end position="26"/>
    </location>
</feature>
<proteinExistence type="inferred from homology"/>
<feature type="compositionally biased region" description="Basic and acidic residues" evidence="2">
    <location>
        <begin position="1"/>
        <end position="16"/>
    </location>
</feature>
<reference evidence="5 6" key="1">
    <citation type="journal article" date="2015" name="Genome Announc.">
        <title>Expanding the biotechnology potential of lactobacilli through comparative genomics of 213 strains and associated genera.</title>
        <authorList>
            <person name="Sun Z."/>
            <person name="Harris H.M."/>
            <person name="McCann A."/>
            <person name="Guo C."/>
            <person name="Argimon S."/>
            <person name="Zhang W."/>
            <person name="Yang X."/>
            <person name="Jeffery I.B."/>
            <person name="Cooney J.C."/>
            <person name="Kagawa T.F."/>
            <person name="Liu W."/>
            <person name="Song Y."/>
            <person name="Salvetti E."/>
            <person name="Wrobel A."/>
            <person name="Rasinkangas P."/>
            <person name="Parkhill J."/>
            <person name="Rea M.C."/>
            <person name="O'Sullivan O."/>
            <person name="Ritari J."/>
            <person name="Douillard F.P."/>
            <person name="Paul Ross R."/>
            <person name="Yang R."/>
            <person name="Briner A.E."/>
            <person name="Felis G.E."/>
            <person name="de Vos W.M."/>
            <person name="Barrangou R."/>
            <person name="Klaenhammer T.R."/>
            <person name="Caufield P.W."/>
            <person name="Cui Y."/>
            <person name="Zhang H."/>
            <person name="O'Toole P.W."/>
        </authorList>
    </citation>
    <scope>NUCLEOTIDE SEQUENCE [LARGE SCALE GENOMIC DNA]</scope>
    <source>
        <strain evidence="5 6">DSM 18390</strain>
    </source>
</reference>
<evidence type="ECO:0000313" key="5">
    <source>
        <dbReference type="EMBL" id="KRM45210.1"/>
    </source>
</evidence>
<organism evidence="5 6">
    <name type="scientific">Lentilactobacillus parafarraginis DSM 18390 = JCM 14109</name>
    <dbReference type="NCBI Taxonomy" id="1423786"/>
    <lineage>
        <taxon>Bacteria</taxon>
        <taxon>Bacillati</taxon>
        <taxon>Bacillota</taxon>
        <taxon>Bacilli</taxon>
        <taxon>Lactobacillales</taxon>
        <taxon>Lactobacillaceae</taxon>
        <taxon>Lentilactobacillus</taxon>
    </lineage>
</organism>
<keyword evidence="3" id="KW-0812">Transmembrane</keyword>
<name>A0A0R1YT17_9LACO</name>
<dbReference type="NCBIfam" id="TIGR00350">
    <property type="entry name" value="lytR_cpsA_psr"/>
    <property type="match status" value="1"/>
</dbReference>
<dbReference type="InterPro" id="IPR050922">
    <property type="entry name" value="LytR/CpsA/Psr_CW_biosynth"/>
</dbReference>
<dbReference type="PANTHER" id="PTHR33392:SF6">
    <property type="entry name" value="POLYISOPRENYL-TEICHOIC ACID--PEPTIDOGLYCAN TEICHOIC ACID TRANSFERASE TAGU"/>
    <property type="match status" value="1"/>
</dbReference>
<dbReference type="PATRIC" id="fig|1423786.4.peg.2209"/>
<comment type="caution">
    <text evidence="5">The sequence shown here is derived from an EMBL/GenBank/DDBJ whole genome shotgun (WGS) entry which is preliminary data.</text>
</comment>
<dbReference type="RefSeq" id="WP_054732644.1">
    <property type="nucleotide sequence ID" value="NZ_AZFZ01000005.1"/>
</dbReference>
<feature type="compositionally biased region" description="Basic residues" evidence="2">
    <location>
        <begin position="17"/>
        <end position="26"/>
    </location>
</feature>
<evidence type="ECO:0000313" key="6">
    <source>
        <dbReference type="Proteomes" id="UP000051010"/>
    </source>
</evidence>
<protein>
    <submittedName>
        <fullName evidence="5">Biofilm regulatory protein A</fullName>
    </submittedName>
</protein>
<dbReference type="Gene3D" id="3.40.630.190">
    <property type="entry name" value="LCP protein"/>
    <property type="match status" value="1"/>
</dbReference>
<dbReference type="Pfam" id="PF03816">
    <property type="entry name" value="LytR_cpsA_psr"/>
    <property type="match status" value="1"/>
</dbReference>
<dbReference type="AlphaFoldDB" id="A0A0R1YT17"/>
<evidence type="ECO:0000256" key="2">
    <source>
        <dbReference type="SAM" id="MobiDB-lite"/>
    </source>
</evidence>
<evidence type="ECO:0000256" key="3">
    <source>
        <dbReference type="SAM" id="Phobius"/>
    </source>
</evidence>
<dbReference type="InterPro" id="IPR004474">
    <property type="entry name" value="LytR_CpsA_psr"/>
</dbReference>
<evidence type="ECO:0000256" key="1">
    <source>
        <dbReference type="ARBA" id="ARBA00006068"/>
    </source>
</evidence>
<accession>A0A0R1YT17</accession>
<feature type="domain" description="Cell envelope-related transcriptional attenuator" evidence="4">
    <location>
        <begin position="108"/>
        <end position="251"/>
    </location>
</feature>
<feature type="region of interest" description="Disordered" evidence="2">
    <location>
        <begin position="338"/>
        <end position="373"/>
    </location>
</feature>
<keyword evidence="3" id="KW-0472">Membrane</keyword>
<feature type="compositionally biased region" description="Polar residues" evidence="2">
    <location>
        <begin position="363"/>
        <end position="373"/>
    </location>
</feature>
<dbReference type="PANTHER" id="PTHR33392">
    <property type="entry name" value="POLYISOPRENYL-TEICHOIC ACID--PEPTIDOGLYCAN TEICHOIC ACID TRANSFERASE TAGU"/>
    <property type="match status" value="1"/>
</dbReference>